<keyword evidence="2" id="KW-0805">Transcription regulation</keyword>
<dbReference type="GO" id="GO:0000978">
    <property type="term" value="F:RNA polymerase II cis-regulatory region sequence-specific DNA binding"/>
    <property type="evidence" value="ECO:0007669"/>
    <property type="project" value="TreeGrafter"/>
</dbReference>
<feature type="compositionally biased region" description="Polar residues" evidence="7">
    <location>
        <begin position="73"/>
        <end position="107"/>
    </location>
</feature>
<dbReference type="PROSITE" id="PS50217">
    <property type="entry name" value="BZIP"/>
    <property type="match status" value="1"/>
</dbReference>
<feature type="coiled-coil region" evidence="6">
    <location>
        <begin position="252"/>
        <end position="293"/>
    </location>
</feature>
<keyword evidence="3" id="KW-0238">DNA-binding</keyword>
<protein>
    <recommendedName>
        <fullName evidence="8">BZIP domain-containing protein</fullName>
    </recommendedName>
</protein>
<dbReference type="InterPro" id="IPR004827">
    <property type="entry name" value="bZIP"/>
</dbReference>
<evidence type="ECO:0000256" key="6">
    <source>
        <dbReference type="SAM" id="Coils"/>
    </source>
</evidence>
<dbReference type="AlphaFoldDB" id="A0A914B9V6"/>
<accession>A0A914B9V6</accession>
<feature type="domain" description="BZIP" evidence="8">
    <location>
        <begin position="227"/>
        <end position="290"/>
    </location>
</feature>
<keyword evidence="5" id="KW-0539">Nucleus</keyword>
<feature type="region of interest" description="Disordered" evidence="7">
    <location>
        <begin position="344"/>
        <end position="364"/>
    </location>
</feature>
<keyword evidence="6" id="KW-0175">Coiled coil</keyword>
<sequence>MSVEIENLTGRTLSASEDLDLLFNENDGILSSGVTFHNTDEPLLYDKNFPAVTDDIFSNLLNEDFDLTSISQTSYDNPVASPEQSDSGISDGINSPQYQSDSQSGDSPSRIDELEEVIMDCADMSSYLIGSDEMLMEQTTIDKSDLIESAGFDWDLELTSDESKSSTLPMTVQDVKTMSATTTTRIISTTDSSYPKLRLTDEEKRLLGEMNITLPTDMPLTKEEERSLKTVRRKIRNKISAMDSRKRKKVYVDGLEQRVQLCTKQNHEMQKKMAKIENENKSLMEQLRKLQSLVSKTTTKAAHASTCVMVLLLSFALLIAPSFNPFNGSKDAQMPAGYQPTGVKSRTLKHTDMPTEGPYSVSTEPSIMEEKQLDEDQPIALGRFAKPSYQMPEEVQPANQEAGKDLNVEADAESANEAVPSKISQDVAPADKPAVVPEVKGSTVNQSSTDTSHNPKFQQQRAKKTVTHGDEM</sequence>
<dbReference type="InterPro" id="IPR051381">
    <property type="entry name" value="CREB_ATF_subfamily"/>
</dbReference>
<dbReference type="Gene3D" id="1.20.5.170">
    <property type="match status" value="1"/>
</dbReference>
<evidence type="ECO:0000256" key="2">
    <source>
        <dbReference type="ARBA" id="ARBA00023015"/>
    </source>
</evidence>
<dbReference type="PANTHER" id="PTHR45996:SF3">
    <property type="entry name" value="CREB-H TRANSCRIPTION FACTOR HOMOLOG LET-607"/>
    <property type="match status" value="1"/>
</dbReference>
<dbReference type="OMA" id="VIMDCAD"/>
<proteinExistence type="predicted"/>
<dbReference type="GeneID" id="119740849"/>
<evidence type="ECO:0000256" key="7">
    <source>
        <dbReference type="SAM" id="MobiDB-lite"/>
    </source>
</evidence>
<keyword evidence="10" id="KW-1185">Reference proteome</keyword>
<dbReference type="Pfam" id="PF00170">
    <property type="entry name" value="bZIP_1"/>
    <property type="match status" value="1"/>
</dbReference>
<dbReference type="CDD" id="cd14689">
    <property type="entry name" value="bZIP_CREB3"/>
    <property type="match status" value="1"/>
</dbReference>
<dbReference type="SMART" id="SM00338">
    <property type="entry name" value="BRLZ"/>
    <property type="match status" value="1"/>
</dbReference>
<dbReference type="EnsemblMetazoa" id="XM_038216299.1">
    <property type="protein sequence ID" value="XP_038072227.1"/>
    <property type="gene ID" value="LOC119740849"/>
</dbReference>
<dbReference type="Proteomes" id="UP000887568">
    <property type="component" value="Unplaced"/>
</dbReference>
<evidence type="ECO:0000256" key="3">
    <source>
        <dbReference type="ARBA" id="ARBA00023125"/>
    </source>
</evidence>
<comment type="subcellular location">
    <subcellularLocation>
        <location evidence="1">Endoplasmic reticulum membrane</location>
        <topology evidence="1">Single-pass type II membrane protein</topology>
    </subcellularLocation>
</comment>
<dbReference type="GO" id="GO:0005634">
    <property type="term" value="C:nucleus"/>
    <property type="evidence" value="ECO:0007669"/>
    <property type="project" value="TreeGrafter"/>
</dbReference>
<evidence type="ECO:0000256" key="1">
    <source>
        <dbReference type="ARBA" id="ARBA00004648"/>
    </source>
</evidence>
<dbReference type="OrthoDB" id="674948at2759"/>
<dbReference type="GO" id="GO:0005789">
    <property type="term" value="C:endoplasmic reticulum membrane"/>
    <property type="evidence" value="ECO:0007669"/>
    <property type="project" value="UniProtKB-SubCell"/>
</dbReference>
<name>A0A914B9V6_PATMI</name>
<feature type="region of interest" description="Disordered" evidence="7">
    <location>
        <begin position="393"/>
        <end position="472"/>
    </location>
</feature>
<evidence type="ECO:0000256" key="4">
    <source>
        <dbReference type="ARBA" id="ARBA00023163"/>
    </source>
</evidence>
<evidence type="ECO:0000259" key="8">
    <source>
        <dbReference type="PROSITE" id="PS50217"/>
    </source>
</evidence>
<dbReference type="GO" id="GO:0000981">
    <property type="term" value="F:DNA-binding transcription factor activity, RNA polymerase II-specific"/>
    <property type="evidence" value="ECO:0007669"/>
    <property type="project" value="TreeGrafter"/>
</dbReference>
<organism evidence="9 10">
    <name type="scientific">Patiria miniata</name>
    <name type="common">Bat star</name>
    <name type="synonym">Asterina miniata</name>
    <dbReference type="NCBI Taxonomy" id="46514"/>
    <lineage>
        <taxon>Eukaryota</taxon>
        <taxon>Metazoa</taxon>
        <taxon>Echinodermata</taxon>
        <taxon>Eleutherozoa</taxon>
        <taxon>Asterozoa</taxon>
        <taxon>Asteroidea</taxon>
        <taxon>Valvatacea</taxon>
        <taxon>Valvatida</taxon>
        <taxon>Asterinidae</taxon>
        <taxon>Patiria</taxon>
    </lineage>
</organism>
<dbReference type="PANTHER" id="PTHR45996">
    <property type="entry name" value="AGAP001464-PB"/>
    <property type="match status" value="1"/>
</dbReference>
<evidence type="ECO:0000256" key="5">
    <source>
        <dbReference type="ARBA" id="ARBA00023242"/>
    </source>
</evidence>
<keyword evidence="4" id="KW-0804">Transcription</keyword>
<reference evidence="9" key="1">
    <citation type="submission" date="2022-11" db="UniProtKB">
        <authorList>
            <consortium name="EnsemblMetazoa"/>
        </authorList>
    </citation>
    <scope>IDENTIFICATION</scope>
</reference>
<evidence type="ECO:0000313" key="9">
    <source>
        <dbReference type="EnsemblMetazoa" id="XP_038072227.1"/>
    </source>
</evidence>
<dbReference type="SUPFAM" id="SSF57959">
    <property type="entry name" value="Leucine zipper domain"/>
    <property type="match status" value="1"/>
</dbReference>
<feature type="compositionally biased region" description="Polar residues" evidence="7">
    <location>
        <begin position="442"/>
        <end position="460"/>
    </location>
</feature>
<dbReference type="InterPro" id="IPR046347">
    <property type="entry name" value="bZIP_sf"/>
</dbReference>
<dbReference type="RefSeq" id="XP_038072227.1">
    <property type="nucleotide sequence ID" value="XM_038216299.1"/>
</dbReference>
<feature type="region of interest" description="Disordered" evidence="7">
    <location>
        <begin position="73"/>
        <end position="109"/>
    </location>
</feature>
<evidence type="ECO:0000313" key="10">
    <source>
        <dbReference type="Proteomes" id="UP000887568"/>
    </source>
</evidence>